<gene>
    <name evidence="1" type="ORF">CCUS01_07921</name>
</gene>
<dbReference type="EMBL" id="MPDP01000264">
    <property type="protein sequence ID" value="KAK1464674.1"/>
    <property type="molecule type" value="Genomic_DNA"/>
</dbReference>
<keyword evidence="2" id="KW-1185">Reference proteome</keyword>
<protein>
    <submittedName>
        <fullName evidence="1">Uncharacterized protein</fullName>
    </submittedName>
</protein>
<dbReference type="Proteomes" id="UP001239213">
    <property type="component" value="Unassembled WGS sequence"/>
</dbReference>
<sequence>MYTKKKTQWLFWRSLRPARASPTQPRHPIPSCQPALRPYRLRKVLVIGTWKTVRREGIVNQGTSQIDQELWLVQAGFSDPRYQNEEEEEEALLFASQTP</sequence>
<dbReference type="AlphaFoldDB" id="A0AAI9UWB4"/>
<evidence type="ECO:0000313" key="2">
    <source>
        <dbReference type="Proteomes" id="UP001239213"/>
    </source>
</evidence>
<reference evidence="1" key="1">
    <citation type="submission" date="2016-11" db="EMBL/GenBank/DDBJ databases">
        <title>The genome sequence of Colletotrichum cuscutae.</title>
        <authorList>
            <person name="Baroncelli R."/>
        </authorList>
    </citation>
    <scope>NUCLEOTIDE SEQUENCE</scope>
    <source>
        <strain evidence="1">IMI 304802</strain>
    </source>
</reference>
<proteinExistence type="predicted"/>
<evidence type="ECO:0000313" key="1">
    <source>
        <dbReference type="EMBL" id="KAK1464674.1"/>
    </source>
</evidence>
<comment type="caution">
    <text evidence="1">The sequence shown here is derived from an EMBL/GenBank/DDBJ whole genome shotgun (WGS) entry which is preliminary data.</text>
</comment>
<organism evidence="1 2">
    <name type="scientific">Colletotrichum cuscutae</name>
    <dbReference type="NCBI Taxonomy" id="1209917"/>
    <lineage>
        <taxon>Eukaryota</taxon>
        <taxon>Fungi</taxon>
        <taxon>Dikarya</taxon>
        <taxon>Ascomycota</taxon>
        <taxon>Pezizomycotina</taxon>
        <taxon>Sordariomycetes</taxon>
        <taxon>Hypocreomycetidae</taxon>
        <taxon>Glomerellales</taxon>
        <taxon>Glomerellaceae</taxon>
        <taxon>Colletotrichum</taxon>
        <taxon>Colletotrichum acutatum species complex</taxon>
    </lineage>
</organism>
<accession>A0AAI9UWB4</accession>
<name>A0AAI9UWB4_9PEZI</name>